<sequence>MGEVVGLAAFRKQIAAREPHACIGCAEKVEATRLRCDACQYAFEACIKRLVDDAAPPTSF</sequence>
<dbReference type="AlphaFoldDB" id="A0A327KWF8"/>
<comment type="caution">
    <text evidence="1">The sequence shown here is derived from an EMBL/GenBank/DDBJ whole genome shotgun (WGS) entry which is preliminary data.</text>
</comment>
<dbReference type="EMBL" id="NPEX01000137">
    <property type="protein sequence ID" value="RAI42641.1"/>
    <property type="molecule type" value="Genomic_DNA"/>
</dbReference>
<name>A0A327KWF8_9BRAD</name>
<evidence type="ECO:0000313" key="1">
    <source>
        <dbReference type="EMBL" id="RAI42641.1"/>
    </source>
</evidence>
<gene>
    <name evidence="1" type="ORF">CH341_18450</name>
</gene>
<dbReference type="RefSeq" id="WP_111420475.1">
    <property type="nucleotide sequence ID" value="NZ_NPEX01000137.1"/>
</dbReference>
<protein>
    <submittedName>
        <fullName evidence="1">Uncharacterized protein</fullName>
    </submittedName>
</protein>
<keyword evidence="2" id="KW-1185">Reference proteome</keyword>
<accession>A0A327KWF8</accession>
<proteinExistence type="predicted"/>
<dbReference type="Proteomes" id="UP000249130">
    <property type="component" value="Unassembled WGS sequence"/>
</dbReference>
<reference evidence="1 2" key="1">
    <citation type="submission" date="2017-07" db="EMBL/GenBank/DDBJ databases">
        <title>Draft Genome Sequences of Select Purple Nonsulfur Bacteria.</title>
        <authorList>
            <person name="Lasarre B."/>
            <person name="Mckinlay J.B."/>
        </authorList>
    </citation>
    <scope>NUCLEOTIDE SEQUENCE [LARGE SCALE GENOMIC DNA]</scope>
    <source>
        <strain evidence="1 2">DSM 5909</strain>
    </source>
</reference>
<evidence type="ECO:0000313" key="2">
    <source>
        <dbReference type="Proteomes" id="UP000249130"/>
    </source>
</evidence>
<organism evidence="1 2">
    <name type="scientific">Rhodoplanes roseus</name>
    <dbReference type="NCBI Taxonomy" id="29409"/>
    <lineage>
        <taxon>Bacteria</taxon>
        <taxon>Pseudomonadati</taxon>
        <taxon>Pseudomonadota</taxon>
        <taxon>Alphaproteobacteria</taxon>
        <taxon>Hyphomicrobiales</taxon>
        <taxon>Nitrobacteraceae</taxon>
        <taxon>Rhodoplanes</taxon>
    </lineage>
</organism>